<reference evidence="5" key="1">
    <citation type="journal article" date="2023" name="Mol. Phylogenet. Evol.">
        <title>Genome-scale phylogeny and comparative genomics of the fungal order Sordariales.</title>
        <authorList>
            <person name="Hensen N."/>
            <person name="Bonometti L."/>
            <person name="Westerberg I."/>
            <person name="Brannstrom I.O."/>
            <person name="Guillou S."/>
            <person name="Cros-Aarteil S."/>
            <person name="Calhoun S."/>
            <person name="Haridas S."/>
            <person name="Kuo A."/>
            <person name="Mondo S."/>
            <person name="Pangilinan J."/>
            <person name="Riley R."/>
            <person name="LaButti K."/>
            <person name="Andreopoulos B."/>
            <person name="Lipzen A."/>
            <person name="Chen C."/>
            <person name="Yan M."/>
            <person name="Daum C."/>
            <person name="Ng V."/>
            <person name="Clum A."/>
            <person name="Steindorff A."/>
            <person name="Ohm R.A."/>
            <person name="Martin F."/>
            <person name="Silar P."/>
            <person name="Natvig D.O."/>
            <person name="Lalanne C."/>
            <person name="Gautier V."/>
            <person name="Ament-Velasquez S.L."/>
            <person name="Kruys A."/>
            <person name="Hutchinson M.I."/>
            <person name="Powell A.J."/>
            <person name="Barry K."/>
            <person name="Miller A.N."/>
            <person name="Grigoriev I.V."/>
            <person name="Debuchy R."/>
            <person name="Gladieux P."/>
            <person name="Hiltunen Thoren M."/>
            <person name="Johannesson H."/>
        </authorList>
    </citation>
    <scope>NUCLEOTIDE SEQUENCE</scope>
    <source>
        <strain evidence="5">CBS 757.83</strain>
    </source>
</reference>
<dbReference type="AlphaFoldDB" id="A0AAN6PQB5"/>
<evidence type="ECO:0000256" key="3">
    <source>
        <dbReference type="SAM" id="Phobius"/>
    </source>
</evidence>
<feature type="transmembrane region" description="Helical" evidence="3">
    <location>
        <begin position="377"/>
        <end position="398"/>
    </location>
</feature>
<keyword evidence="3" id="KW-0472">Membrane</keyword>
<keyword evidence="6" id="KW-1185">Reference proteome</keyword>
<dbReference type="PANTHER" id="PTHR11360:SF130">
    <property type="entry name" value="MAJOR FACILITATOR SUPERFAMILY (MFS) PROFILE DOMAIN-CONTAINING PROTEIN-RELATED"/>
    <property type="match status" value="1"/>
</dbReference>
<feature type="transmembrane region" description="Helical" evidence="3">
    <location>
        <begin position="252"/>
        <end position="275"/>
    </location>
</feature>
<feature type="transmembrane region" description="Helical" evidence="3">
    <location>
        <begin position="410"/>
        <end position="431"/>
    </location>
</feature>
<comment type="similarity">
    <text evidence="2">Belongs to the major facilitator superfamily. Monocarboxylate porter (TC 2.A.1.13) family.</text>
</comment>
<evidence type="ECO:0000256" key="2">
    <source>
        <dbReference type="ARBA" id="ARBA00006727"/>
    </source>
</evidence>
<proteinExistence type="inferred from homology"/>
<organism evidence="5 6">
    <name type="scientific">Parathielavia hyrcaniae</name>
    <dbReference type="NCBI Taxonomy" id="113614"/>
    <lineage>
        <taxon>Eukaryota</taxon>
        <taxon>Fungi</taxon>
        <taxon>Dikarya</taxon>
        <taxon>Ascomycota</taxon>
        <taxon>Pezizomycotina</taxon>
        <taxon>Sordariomycetes</taxon>
        <taxon>Sordariomycetidae</taxon>
        <taxon>Sordariales</taxon>
        <taxon>Chaetomiaceae</taxon>
        <taxon>Parathielavia</taxon>
    </lineage>
</organism>
<feature type="transmembrane region" description="Helical" evidence="3">
    <location>
        <begin position="147"/>
        <end position="168"/>
    </location>
</feature>
<feature type="transmembrane region" description="Helical" evidence="3">
    <location>
        <begin position="93"/>
        <end position="111"/>
    </location>
</feature>
<reference evidence="5" key="2">
    <citation type="submission" date="2023-05" db="EMBL/GenBank/DDBJ databases">
        <authorList>
            <consortium name="Lawrence Berkeley National Laboratory"/>
            <person name="Steindorff A."/>
            <person name="Hensen N."/>
            <person name="Bonometti L."/>
            <person name="Westerberg I."/>
            <person name="Brannstrom I.O."/>
            <person name="Guillou S."/>
            <person name="Cros-Aarteil S."/>
            <person name="Calhoun S."/>
            <person name="Haridas S."/>
            <person name="Kuo A."/>
            <person name="Mondo S."/>
            <person name="Pangilinan J."/>
            <person name="Riley R."/>
            <person name="Labutti K."/>
            <person name="Andreopoulos B."/>
            <person name="Lipzen A."/>
            <person name="Chen C."/>
            <person name="Yanf M."/>
            <person name="Daum C."/>
            <person name="Ng V."/>
            <person name="Clum A."/>
            <person name="Ohm R."/>
            <person name="Martin F."/>
            <person name="Silar P."/>
            <person name="Natvig D."/>
            <person name="Lalanne C."/>
            <person name="Gautier V."/>
            <person name="Ament-Velasquez S.L."/>
            <person name="Kruys A."/>
            <person name="Hutchinson M.I."/>
            <person name="Powell A.J."/>
            <person name="Barry K."/>
            <person name="Miller A.N."/>
            <person name="Grigoriev I.V."/>
            <person name="Debuchy R."/>
            <person name="Gladieux P."/>
            <person name="Thoren M.H."/>
            <person name="Johannesson H."/>
        </authorList>
    </citation>
    <scope>NUCLEOTIDE SEQUENCE</scope>
    <source>
        <strain evidence="5">CBS 757.83</strain>
    </source>
</reference>
<feature type="transmembrane region" description="Helical" evidence="3">
    <location>
        <begin position="58"/>
        <end position="81"/>
    </location>
</feature>
<evidence type="ECO:0000256" key="1">
    <source>
        <dbReference type="ARBA" id="ARBA00004141"/>
    </source>
</evidence>
<dbReference type="PANTHER" id="PTHR11360">
    <property type="entry name" value="MONOCARBOXYLATE TRANSPORTER"/>
    <property type="match status" value="1"/>
</dbReference>
<dbReference type="InterPro" id="IPR020846">
    <property type="entry name" value="MFS_dom"/>
</dbReference>
<feature type="transmembrane region" description="Helical" evidence="3">
    <location>
        <begin position="290"/>
        <end position="307"/>
    </location>
</feature>
<dbReference type="InterPro" id="IPR050327">
    <property type="entry name" value="Proton-linked_MCT"/>
</dbReference>
<evidence type="ECO:0000259" key="4">
    <source>
        <dbReference type="PROSITE" id="PS50850"/>
    </source>
</evidence>
<dbReference type="InterPro" id="IPR036259">
    <property type="entry name" value="MFS_trans_sf"/>
</dbReference>
<dbReference type="GO" id="GO:0022857">
    <property type="term" value="F:transmembrane transporter activity"/>
    <property type="evidence" value="ECO:0007669"/>
    <property type="project" value="InterPro"/>
</dbReference>
<dbReference type="InterPro" id="IPR011701">
    <property type="entry name" value="MFS"/>
</dbReference>
<feature type="transmembrane region" description="Helical" evidence="3">
    <location>
        <begin position="319"/>
        <end position="339"/>
    </location>
</feature>
<sequence length="445" mass="48446">MSIWEEPYYGYHYHPQQQSIHVDDNGFDTLPPADEEKTGLISSVQDGPDGGLRGWIQVVAAFLLVLDGFGFITAFGVFQAYYVKLLPQSPSEISWIGSVQIFLLFLLGTISGRAIDAGHFRSTVLLGFVFQLGGVFGASFASQYWHFLLSQGIATGIGNGLHFTALVWLVSQYFTKRRGLALGFSSCGAPIGAVVFTVIARELIPRVGIQWTLRVMGFIILGNSIAIYLIARPKKAARKSGPFLELSAFSEPPYLFFCIGMFFAMLGLYFAYYYVPLFARNELNLGDDSALLTLIIMSAVGITGRLIPPFLADRFFRPLRTLVAALLLSSLNVFAWTAVASPAGLTAWVVAYAFTANAVQTLFTASMGEVTADMTRLGVRIGMIFTLVSFACLAGPPIGGRLVQYGEGDFVYAQIFAAACMLVGGLLVAVAKVKQVGWRGSWRMV</sequence>
<dbReference type="Proteomes" id="UP001305647">
    <property type="component" value="Unassembled WGS sequence"/>
</dbReference>
<name>A0AAN6PQB5_9PEZI</name>
<protein>
    <submittedName>
        <fullName evidence="5">Major facilitator superfamily transporter</fullName>
    </submittedName>
</protein>
<dbReference type="Gene3D" id="1.20.1250.20">
    <property type="entry name" value="MFS general substrate transporter like domains"/>
    <property type="match status" value="2"/>
</dbReference>
<feature type="transmembrane region" description="Helical" evidence="3">
    <location>
        <begin position="345"/>
        <end position="365"/>
    </location>
</feature>
<comment type="caution">
    <text evidence="5">The sequence shown here is derived from an EMBL/GenBank/DDBJ whole genome shotgun (WGS) entry which is preliminary data.</text>
</comment>
<dbReference type="GO" id="GO:0016020">
    <property type="term" value="C:membrane"/>
    <property type="evidence" value="ECO:0007669"/>
    <property type="project" value="UniProtKB-SubCell"/>
</dbReference>
<evidence type="ECO:0000313" key="6">
    <source>
        <dbReference type="Proteomes" id="UP001305647"/>
    </source>
</evidence>
<gene>
    <name evidence="5" type="ORF">N658DRAFT_437488</name>
</gene>
<dbReference type="Pfam" id="PF07690">
    <property type="entry name" value="MFS_1"/>
    <property type="match status" value="1"/>
</dbReference>
<dbReference type="SUPFAM" id="SSF103473">
    <property type="entry name" value="MFS general substrate transporter"/>
    <property type="match status" value="1"/>
</dbReference>
<feature type="domain" description="Major facilitator superfamily (MFS) profile" evidence="4">
    <location>
        <begin position="56"/>
        <end position="436"/>
    </location>
</feature>
<keyword evidence="3" id="KW-0812">Transmembrane</keyword>
<evidence type="ECO:0000313" key="5">
    <source>
        <dbReference type="EMBL" id="KAK4095798.1"/>
    </source>
</evidence>
<feature type="transmembrane region" description="Helical" evidence="3">
    <location>
        <begin position="180"/>
        <end position="199"/>
    </location>
</feature>
<dbReference type="EMBL" id="MU863784">
    <property type="protein sequence ID" value="KAK4095798.1"/>
    <property type="molecule type" value="Genomic_DNA"/>
</dbReference>
<dbReference type="PROSITE" id="PS50850">
    <property type="entry name" value="MFS"/>
    <property type="match status" value="1"/>
</dbReference>
<keyword evidence="3" id="KW-1133">Transmembrane helix</keyword>
<accession>A0AAN6PQB5</accession>
<feature type="transmembrane region" description="Helical" evidence="3">
    <location>
        <begin position="123"/>
        <end position="141"/>
    </location>
</feature>
<feature type="transmembrane region" description="Helical" evidence="3">
    <location>
        <begin position="211"/>
        <end position="231"/>
    </location>
</feature>
<comment type="subcellular location">
    <subcellularLocation>
        <location evidence="1">Membrane</location>
        <topology evidence="1">Multi-pass membrane protein</topology>
    </subcellularLocation>
</comment>